<keyword evidence="1" id="KW-1133">Transmembrane helix</keyword>
<evidence type="ECO:0000256" key="1">
    <source>
        <dbReference type="SAM" id="Phobius"/>
    </source>
</evidence>
<evidence type="ECO:0000313" key="3">
    <source>
        <dbReference type="Proteomes" id="UP000663629"/>
    </source>
</evidence>
<keyword evidence="1" id="KW-0812">Transmembrane</keyword>
<accession>A0ABX7JGC6</accession>
<protein>
    <submittedName>
        <fullName evidence="2">Uncharacterized protein</fullName>
    </submittedName>
</protein>
<reference evidence="2 3" key="1">
    <citation type="submission" date="2021-02" db="EMBL/GenBank/DDBJ databases">
        <title>Paracoccus methylovroum sp.nov., a new methanol and methylamine utilizing methylotrophic denitrifer.</title>
        <authorList>
            <person name="Timsy T."/>
            <person name="Behrendt U."/>
            <person name="Ulrich A."/>
            <person name="Spanner T."/>
            <person name="Foesel B.U."/>
            <person name="Horn M.A."/>
            <person name="Kolb S."/>
        </authorList>
    </citation>
    <scope>NUCLEOTIDE SEQUENCE [LARGE SCALE GENOMIC DNA]</scope>
    <source>
        <strain evidence="2 3">H4-D09</strain>
    </source>
</reference>
<feature type="transmembrane region" description="Helical" evidence="1">
    <location>
        <begin position="46"/>
        <end position="67"/>
    </location>
</feature>
<gene>
    <name evidence="2" type="ORF">JWJ88_01135</name>
</gene>
<dbReference type="EMBL" id="CP070368">
    <property type="protein sequence ID" value="QRZ13297.1"/>
    <property type="molecule type" value="Genomic_DNA"/>
</dbReference>
<name>A0ABX7JGC6_9RHOB</name>
<evidence type="ECO:0000313" key="2">
    <source>
        <dbReference type="EMBL" id="QRZ13297.1"/>
    </source>
</evidence>
<sequence>MPIIRYALVFLGIALCTIGAVQVQKGMPGFYVSRGIADLQADANQILLGIGWLIGGLASGVFALAFVPVPQPPDRSLNPDPASG</sequence>
<dbReference type="Proteomes" id="UP000663629">
    <property type="component" value="Chromosome 1"/>
</dbReference>
<keyword evidence="3" id="KW-1185">Reference proteome</keyword>
<organism evidence="2 3">
    <name type="scientific">Paracoccus methylovorus</name>
    <dbReference type="NCBI Taxonomy" id="2812658"/>
    <lineage>
        <taxon>Bacteria</taxon>
        <taxon>Pseudomonadati</taxon>
        <taxon>Pseudomonadota</taxon>
        <taxon>Alphaproteobacteria</taxon>
        <taxon>Rhodobacterales</taxon>
        <taxon>Paracoccaceae</taxon>
        <taxon>Paracoccus</taxon>
    </lineage>
</organism>
<keyword evidence="1" id="KW-0472">Membrane</keyword>
<proteinExistence type="predicted"/>
<dbReference type="RefSeq" id="WP_205294292.1">
    <property type="nucleotide sequence ID" value="NZ_CP070368.1"/>
</dbReference>